<name>A0A8D5JN35_9BACT</name>
<dbReference type="PROSITE" id="PS00154">
    <property type="entry name" value="ATPASE_E1_E2"/>
    <property type="match status" value="1"/>
</dbReference>
<dbReference type="GO" id="GO:0055070">
    <property type="term" value="P:copper ion homeostasis"/>
    <property type="evidence" value="ECO:0007669"/>
    <property type="project" value="TreeGrafter"/>
</dbReference>
<proteinExistence type="inferred from homology"/>
<evidence type="ECO:0000256" key="5">
    <source>
        <dbReference type="ARBA" id="ARBA00022723"/>
    </source>
</evidence>
<feature type="transmembrane region" description="Helical" evidence="11">
    <location>
        <begin position="601"/>
        <end position="623"/>
    </location>
</feature>
<dbReference type="NCBIfam" id="TIGR01511">
    <property type="entry name" value="ATPase-IB1_Cu"/>
    <property type="match status" value="1"/>
</dbReference>
<evidence type="ECO:0000256" key="2">
    <source>
        <dbReference type="ARBA" id="ARBA00006024"/>
    </source>
</evidence>
<keyword evidence="6 11" id="KW-0547">Nucleotide-binding</keyword>
<feature type="transmembrane region" description="Helical" evidence="11">
    <location>
        <begin position="39"/>
        <end position="65"/>
    </location>
</feature>
<evidence type="ECO:0000256" key="3">
    <source>
        <dbReference type="ARBA" id="ARBA00022475"/>
    </source>
</evidence>
<keyword evidence="10 11" id="KW-0472">Membrane</keyword>
<evidence type="ECO:0000256" key="8">
    <source>
        <dbReference type="ARBA" id="ARBA00022967"/>
    </source>
</evidence>
<accession>A0A8D5JN35</accession>
<dbReference type="AlphaFoldDB" id="A0A8D5JN35"/>
<dbReference type="EMBL" id="AP024086">
    <property type="protein sequence ID" value="BCL59705.1"/>
    <property type="molecule type" value="Genomic_DNA"/>
</dbReference>
<keyword evidence="9 11" id="KW-1133">Transmembrane helix</keyword>
<dbReference type="FunFam" id="2.70.150.10:FF:000020">
    <property type="entry name" value="Copper-exporting P-type ATPase A"/>
    <property type="match status" value="1"/>
</dbReference>
<evidence type="ECO:0000256" key="1">
    <source>
        <dbReference type="ARBA" id="ARBA00004651"/>
    </source>
</evidence>
<keyword evidence="5 11" id="KW-0479">Metal-binding</keyword>
<dbReference type="Proteomes" id="UP000826725">
    <property type="component" value="Chromosome"/>
</dbReference>
<dbReference type="Pfam" id="PF00702">
    <property type="entry name" value="Hydrolase"/>
    <property type="match status" value="1"/>
</dbReference>
<gene>
    <name evidence="13" type="ORF">DGMP_03980</name>
</gene>
<evidence type="ECO:0000256" key="7">
    <source>
        <dbReference type="ARBA" id="ARBA00022840"/>
    </source>
</evidence>
<dbReference type="PANTHER" id="PTHR43520">
    <property type="entry name" value="ATP7, ISOFORM B"/>
    <property type="match status" value="1"/>
</dbReference>
<keyword evidence="8" id="KW-1278">Translocase</keyword>
<dbReference type="GO" id="GO:0043682">
    <property type="term" value="F:P-type divalent copper transporter activity"/>
    <property type="evidence" value="ECO:0007669"/>
    <property type="project" value="TreeGrafter"/>
</dbReference>
<dbReference type="KEGG" id="dbk:DGMP_03980"/>
<evidence type="ECO:0000259" key="12">
    <source>
        <dbReference type="Pfam" id="PF00122"/>
    </source>
</evidence>
<keyword evidence="3 11" id="KW-1003">Cell membrane</keyword>
<evidence type="ECO:0000256" key="6">
    <source>
        <dbReference type="ARBA" id="ARBA00022741"/>
    </source>
</evidence>
<dbReference type="GO" id="GO:0005507">
    <property type="term" value="F:copper ion binding"/>
    <property type="evidence" value="ECO:0007669"/>
    <property type="project" value="TreeGrafter"/>
</dbReference>
<dbReference type="SFLD" id="SFLDS00003">
    <property type="entry name" value="Haloacid_Dehalogenase"/>
    <property type="match status" value="1"/>
</dbReference>
<keyword evidence="7 11" id="KW-0067">ATP-binding</keyword>
<feature type="transmembrane region" description="Helical" evidence="11">
    <location>
        <begin position="260"/>
        <end position="283"/>
    </location>
</feature>
<dbReference type="InterPro" id="IPR044492">
    <property type="entry name" value="P_typ_ATPase_HD_dom"/>
</dbReference>
<feature type="transmembrane region" description="Helical" evidence="11">
    <location>
        <begin position="232"/>
        <end position="254"/>
    </location>
</feature>
<dbReference type="NCBIfam" id="TIGR01494">
    <property type="entry name" value="ATPase_P-type"/>
    <property type="match status" value="1"/>
</dbReference>
<feature type="transmembrane region" description="Helical" evidence="11">
    <location>
        <begin position="6"/>
        <end position="27"/>
    </location>
</feature>
<evidence type="ECO:0000313" key="14">
    <source>
        <dbReference type="Proteomes" id="UP000826725"/>
    </source>
</evidence>
<sequence>MVSDRTLGWLEMILSTPVVLWAGWPFYERAVQSVINRSLNMFTLIGLGVSVAYIYSLVGVLFPGIFPASMQNTDGSVGVYFEAAAVIVTLILLGQVMELRARNQTGAAIKALLGLSPKTARRIMSSGEEEDIGLEDVRAGDLLRIRPGEKIPVDGVVVDGTSSVDESMISGEPVPVKKQPEDKVIGATINTTGSLTMRAEKVGEDTLLAQIVKMVADAQRSRAPIQKMADQVAGYFVPAVIGIAGLTFVIWYFIGPEPRMAYALIAAVSVLIIACPCALGLATPMSIMVATGKGATSGVLFKNAEAIETMRKIDTLVVDKTGTLTRGEPTLTGIVPASNMDESNLLKLAASLETASEHPLAAAIVTGARERGVETEAVRNFNSVTGKGVRGRVGEHDVLLGNRLLLKDFSVPVNELEELAEKMRRDGQTVMFVAADNKLAGLVAVSDPVKDSTPEAIRELHGEGVRVVMLTGDNRATAEAVAEKLDIDEVVAEVLPDEKSRVVGKFQEEGKRVAMAGDGINDAPALARADVGIAMGTGTDVAMESSGVTLVKGDLTGILRARKLSRATMSNIRQNLFFAFVYNGLGVPIAAGVLYPAFGVMLSPIIAAAAMSLSSLSVVANALRLRSAKIT</sequence>
<protein>
    <submittedName>
        <fullName evidence="13">Copper-translocating P-type ATPase</fullName>
    </submittedName>
</protein>
<organism evidence="13 14">
    <name type="scientific">Desulfomarina profundi</name>
    <dbReference type="NCBI Taxonomy" id="2772557"/>
    <lineage>
        <taxon>Bacteria</taxon>
        <taxon>Pseudomonadati</taxon>
        <taxon>Thermodesulfobacteriota</taxon>
        <taxon>Desulfobulbia</taxon>
        <taxon>Desulfobulbales</taxon>
        <taxon>Desulfobulbaceae</taxon>
        <taxon>Desulfomarina</taxon>
    </lineage>
</organism>
<dbReference type="CDD" id="cd02094">
    <property type="entry name" value="P-type_ATPase_Cu-like"/>
    <property type="match status" value="1"/>
</dbReference>
<feature type="domain" description="P-type ATPase A" evidence="12">
    <location>
        <begin position="115"/>
        <end position="215"/>
    </location>
</feature>
<dbReference type="InterPro" id="IPR001757">
    <property type="entry name" value="P_typ_ATPase"/>
</dbReference>
<evidence type="ECO:0000256" key="4">
    <source>
        <dbReference type="ARBA" id="ARBA00022692"/>
    </source>
</evidence>
<feature type="transmembrane region" description="Helical" evidence="11">
    <location>
        <begin position="77"/>
        <end position="94"/>
    </location>
</feature>
<evidence type="ECO:0000313" key="13">
    <source>
        <dbReference type="EMBL" id="BCL59705.1"/>
    </source>
</evidence>
<dbReference type="InterPro" id="IPR059000">
    <property type="entry name" value="ATPase_P-type_domA"/>
</dbReference>
<dbReference type="GO" id="GO:0060003">
    <property type="term" value="P:copper ion export"/>
    <property type="evidence" value="ECO:0007669"/>
    <property type="project" value="UniProtKB-ARBA"/>
</dbReference>
<dbReference type="SFLD" id="SFLDF00027">
    <property type="entry name" value="p-type_atpase"/>
    <property type="match status" value="1"/>
</dbReference>
<dbReference type="Pfam" id="PF00122">
    <property type="entry name" value="E1-E2_ATPase"/>
    <property type="match status" value="1"/>
</dbReference>
<keyword evidence="14" id="KW-1185">Reference proteome</keyword>
<comment type="subcellular location">
    <subcellularLocation>
        <location evidence="1">Cell membrane</location>
        <topology evidence="1">Multi-pass membrane protein</topology>
    </subcellularLocation>
</comment>
<dbReference type="PANTHER" id="PTHR43520:SF8">
    <property type="entry name" value="P-TYPE CU(+) TRANSPORTER"/>
    <property type="match status" value="1"/>
</dbReference>
<dbReference type="SFLD" id="SFLDG00002">
    <property type="entry name" value="C1.7:_P-type_atpase_like"/>
    <property type="match status" value="1"/>
</dbReference>
<dbReference type="GO" id="GO:0016887">
    <property type="term" value="F:ATP hydrolysis activity"/>
    <property type="evidence" value="ECO:0007669"/>
    <property type="project" value="InterPro"/>
</dbReference>
<evidence type="ECO:0000256" key="9">
    <source>
        <dbReference type="ARBA" id="ARBA00022989"/>
    </source>
</evidence>
<reference evidence="13" key="1">
    <citation type="submission" date="2020-09" db="EMBL/GenBank/DDBJ databases">
        <title>Desulfogranum mesoprofundum gen. nov., sp. nov., a novel mesophilic, sulfate-reducing chemolithoautotroph isolated from a deep-sea hydrothermal vent chimney in the Suiyo Seamount.</title>
        <authorList>
            <person name="Hashimoto Y."/>
            <person name="Nakagawa S."/>
        </authorList>
    </citation>
    <scope>NUCLEOTIDE SEQUENCE</scope>
    <source>
        <strain evidence="13">KT2</strain>
    </source>
</reference>
<evidence type="ECO:0000256" key="11">
    <source>
        <dbReference type="RuleBase" id="RU362081"/>
    </source>
</evidence>
<dbReference type="NCBIfam" id="TIGR01525">
    <property type="entry name" value="ATPase-IB_hvy"/>
    <property type="match status" value="1"/>
</dbReference>
<dbReference type="InterPro" id="IPR027256">
    <property type="entry name" value="P-typ_ATPase_IB"/>
</dbReference>
<comment type="similarity">
    <text evidence="2 11">Belongs to the cation transport ATPase (P-type) (TC 3.A.3) family. Type IB subfamily.</text>
</comment>
<dbReference type="GO" id="GO:0005886">
    <property type="term" value="C:plasma membrane"/>
    <property type="evidence" value="ECO:0007669"/>
    <property type="project" value="UniProtKB-SubCell"/>
</dbReference>
<dbReference type="InterPro" id="IPR018303">
    <property type="entry name" value="ATPase_P-typ_P_site"/>
</dbReference>
<keyword evidence="4 11" id="KW-0812">Transmembrane</keyword>
<dbReference type="GO" id="GO:0005524">
    <property type="term" value="F:ATP binding"/>
    <property type="evidence" value="ECO:0007669"/>
    <property type="project" value="UniProtKB-UniRule"/>
</dbReference>
<evidence type="ECO:0000256" key="10">
    <source>
        <dbReference type="ARBA" id="ARBA00023136"/>
    </source>
</evidence>
<feature type="transmembrane region" description="Helical" evidence="11">
    <location>
        <begin position="576"/>
        <end position="595"/>
    </location>
</feature>